<dbReference type="GO" id="GO:0003676">
    <property type="term" value="F:nucleic acid binding"/>
    <property type="evidence" value="ECO:0007669"/>
    <property type="project" value="InterPro"/>
</dbReference>
<reference evidence="6" key="1">
    <citation type="journal article" date="2002" name="Nature">
        <title>Sequence and analysis of rice chromosome 4.</title>
        <authorList>
            <person name="Feng Q."/>
            <person name="Zhang Y."/>
            <person name="Hao P."/>
            <person name="Wang S."/>
            <person name="Fu G."/>
            <person name="Huang Y."/>
            <person name="Li Y."/>
            <person name="Zhu J."/>
            <person name="Liu Y."/>
            <person name="Hu X."/>
            <person name="Jia P."/>
            <person name="Zhang Y."/>
            <person name="Zhao Q."/>
            <person name="Ying K."/>
            <person name="Yu S."/>
            <person name="Tang Y."/>
            <person name="Weng Q."/>
            <person name="Zhang L."/>
            <person name="Lu Y."/>
            <person name="Mu J."/>
            <person name="Lu Y."/>
            <person name="Zhang L.S."/>
            <person name="Yu Z."/>
            <person name="Fan D."/>
            <person name="Liu X."/>
            <person name="Lu T."/>
            <person name="Li C."/>
            <person name="Wu Y."/>
            <person name="Sun T."/>
            <person name="Lei H."/>
            <person name="Li T."/>
            <person name="Hu H."/>
            <person name="Guan J."/>
            <person name="Wu M."/>
            <person name="Zhang R."/>
            <person name="Zhou B."/>
            <person name="Chen Z."/>
            <person name="Chen L."/>
            <person name="Jin Z."/>
            <person name="Wang R."/>
            <person name="Yin H."/>
            <person name="Cai Z."/>
            <person name="Ren S."/>
            <person name="Lv G."/>
            <person name="Gu W."/>
            <person name="Zhu G."/>
            <person name="Tu Y."/>
            <person name="Jia J."/>
            <person name="Zhang Y."/>
            <person name="Chen J."/>
            <person name="Kang H."/>
            <person name="Chen X."/>
            <person name="Shao C."/>
            <person name="Sun Y."/>
            <person name="Hu Q."/>
            <person name="Zhang X."/>
            <person name="Zhang W."/>
            <person name="Wang L."/>
            <person name="Ding C."/>
            <person name="Sheng H."/>
            <person name="Gu J."/>
            <person name="Chen S."/>
            <person name="Ni L."/>
            <person name="Zhu F."/>
            <person name="Chen W."/>
            <person name="Lan L."/>
            <person name="Lai Y."/>
            <person name="Cheng Z."/>
            <person name="Gu M."/>
            <person name="Jiang J."/>
            <person name="Li J."/>
            <person name="Hong G."/>
            <person name="Xue Y."/>
            <person name="Han B."/>
        </authorList>
    </citation>
    <scope>NUCLEOTIDE SEQUENCE</scope>
</reference>
<feature type="region of interest" description="Disordered" evidence="2">
    <location>
        <begin position="631"/>
        <end position="657"/>
    </location>
</feature>
<dbReference type="GO" id="GO:0006310">
    <property type="term" value="P:DNA recombination"/>
    <property type="evidence" value="ECO:0007669"/>
    <property type="project" value="UniProtKB-KW"/>
</dbReference>
<dbReference type="GO" id="GO:0015074">
    <property type="term" value="P:DNA integration"/>
    <property type="evidence" value="ECO:0007669"/>
    <property type="project" value="InterPro"/>
</dbReference>
<dbReference type="PANTHER" id="PTHR37984:SF9">
    <property type="entry name" value="INTEGRASE CATALYTIC DOMAIN-CONTAINING PROTEIN"/>
    <property type="match status" value="1"/>
</dbReference>
<dbReference type="CDD" id="cd01647">
    <property type="entry name" value="RT_LTR"/>
    <property type="match status" value="1"/>
</dbReference>
<dbReference type="Pfam" id="PF13456">
    <property type="entry name" value="RVT_3"/>
    <property type="match status" value="1"/>
</dbReference>
<dbReference type="CDD" id="cd00303">
    <property type="entry name" value="retropepsin_like"/>
    <property type="match status" value="1"/>
</dbReference>
<dbReference type="GO" id="GO:0004523">
    <property type="term" value="F:RNA-DNA hybrid ribonuclease activity"/>
    <property type="evidence" value="ECO:0007669"/>
    <property type="project" value="InterPro"/>
</dbReference>
<feature type="region of interest" description="Disordered" evidence="2">
    <location>
        <begin position="251"/>
        <end position="369"/>
    </location>
</feature>
<dbReference type="Gene3D" id="3.30.420.10">
    <property type="entry name" value="Ribonuclease H-like superfamily/Ribonuclease H"/>
    <property type="match status" value="2"/>
</dbReference>
<evidence type="ECO:0000259" key="4">
    <source>
        <dbReference type="PROSITE" id="PS50879"/>
    </source>
</evidence>
<feature type="compositionally biased region" description="Basic and acidic residues" evidence="2">
    <location>
        <begin position="1372"/>
        <end position="1387"/>
    </location>
</feature>
<feature type="domain" description="RNase H type-1" evidence="4">
    <location>
        <begin position="2173"/>
        <end position="2301"/>
    </location>
</feature>
<feature type="region of interest" description="Disordered" evidence="2">
    <location>
        <begin position="452"/>
        <end position="481"/>
    </location>
</feature>
<dbReference type="PROSITE" id="PS50879">
    <property type="entry name" value="RNASE_H_1"/>
    <property type="match status" value="1"/>
</dbReference>
<evidence type="ECO:0000313" key="6">
    <source>
        <dbReference type="EMBL" id="CAH67120.1"/>
    </source>
</evidence>
<accession>Q01JF5</accession>
<dbReference type="InterPro" id="IPR002156">
    <property type="entry name" value="RNaseH_domain"/>
</dbReference>
<sequence>MLEVRTLLKEFVVAEIKGDIQAAQKLRTKAANRCSSTASLRASTPTFAPKPPSPTVQHMEVGLLEALEAVSDNLHRHISHARHMDSPHPLRNYRRKYHKVQRLHQLVSSRIAQSSVPEEDWSLDTSILIGKVCKYPSILEPPYDLFPDEWAHEPTKIKEKVRRAIMKEYWKRRYGEHILLPGPTISFDYNTYAPCQQSTWEPCLHLSAVGGSSDYNNNRFVVLRPEAPAPRSEDLRQELHELQDRMAQLGRRLQDHEAPSTHAGGRSRRYQPSYRPQHNRRTLAPRHTPLPAQVTRQRQTAPPPRWNRWLRRQDHHASSRPAQEWRVRGAPPIQAPPHVPSSPRRGVQIQRLQHAPTENQRKRERRRNNRYALYRELEDLVLKHTQVRVHPDGEVRQEDERITFRISPNLERDARYSYLIARLTPRPRRVRPVVDEKRETTAIQPRPVTILQRSKGQAQVSPSTSSPKNQFERNESTPMEGVERAPIEHVDMAPRQVDAILEKDPSPVTPFGVEQKMGSENREETQENIVMCGALVAHSEIESSAVWVPPPVTQELTYPSDEEIIPNPRERDLRPKEIKISSQAAYPHRYVDITTHLPQDQSDLAQVASRPGANTRVKSIAIRSVEEVISQAREEQEDHIKDGELTEPESSSSSASSLEMNLNPLHYNDLNLSIPSDGERYPANFDSAPAHMVVDGEPKQDVVVLPGQDINPPPRNNASTSRVPPASLEEQIQEQRQVVDQLTAKLDRFIDIMTTSTSNPPRVDMAPAIIDPQIEELDAIAQHPTQTHDARRSTSTPTTLKDYHDIVEDLVNRRLKQISIEQTPRPMESELEKPYEAWHDLVAFPARWHPPKFRQFDRTGDAREHLAYFEAACGDTANNSSLLLRQFSGSLTGPAFHWYSRLPTGSIRSWASMKEVLKKHFVAMKKDFSIVELSQVRQRRDEAIDDYVIRFRNSFVRLAREMHLEDAIEMCVHGMQQHWSLEVSRREPKTFSALSSAVAATKLEFENSPQIMELYKNASAFDPAKHFSATKPSGGGSKPKAPAEANVARVFSTAPQGQVPMLGAKNEQARGRQRPSIQDLLKKQYIFRRELVKDMFNQLKEHRALNLPEPWRPDQVTMVDNPLYCPYHRYVGYAIEDCVAFKEWLQRAVNEKRINLDADAINPDYRAVNMVSVEPGSREQEGADIWVPLNQVEHQIARMMLTTTPAAHREVTHDTNKKMWNTVRRRPQFTGPPPRHPQMKPQPRTAPTTRRWPDPSRRRLPPCFVPFSKGDESFPRQGRELPTLVQFLPKNWGQASPISTKEAEEVAGSTPTPDVVSCNVAPCNVVLTYNDTTGASSDDVFTTREQETLHAKSDQTRVEEAHMNLRGGKTLPDPHKAKPSKVDKPIKEASPPGEAPETKARSKEKPDIDYNVLAHLKRIPALLSVYDALILVPDLREALIKALQTPEVYEVDMAKHRLFNNPLFVNEITFADEDNIIEGSDHNRPLYIEGNIGPAHLRRILIDPGSAVNILPVRSLTRAGFTTKDLEPTDMVICGFDNQGKSTLGAITVKIQMSTFSFKVHFFVIEANTSYSALLGRPWIHKYRVVPSTLHQCLKFLDGKGAQQRIVGNSSSYTIQESYHADAKYYFPVEENMQQLGRTAPAADVLIQPGTAMTPEVRRLIMSCSPIISKSSSRNRKCNPRHPTSTPINLGAGTHKGSKLPKSDDNAPTTITLQARRTPNKEATPTRSGVVKKRVAEIEEAKAGVQSICEDWWAQAEDFIKRKCKEQPKYGLGYINTDETDDEDEALDDHTFHCCTASVTTIADAQLPQHPFQVAAAEVEEELDTMQAPQQLEDGGQPTIDELVEMNLGTEDDPRPIFVSAMLTEEEREDYRSFLMEYRDCFTWTYKEMPGLDPRVATHKLAIDPQFRPVKQPPRRLRPEFQDQVIAEVDRLINVGFIKEIQYPRWLANIIPVEKKNGQVRVCVDFRDLNRACPKDDFPLLNTELVVASTTGYGALSFMDGSSGYKQIKMDPLDASDTAFRTPKGNFYYTVMPFGLKNAGATYQRAMQFILDDLIHHSVECYVDDMVVKTHDPKRHQEDLRVVFERLRRHQLKMNPLKCAFAVQSGVFLGFVVRHRGRLGKWALLMMEYDITFVLQKAIKGQALAEFLAAHPVPDDSPLVTDLPDEEIFSVELGTPWELYFDGASRGDVNPDDTPRRRAGAGLVFKTPQGRECSNNEAEYEALILGLLLALSMKVHSLRAHGDSQLVVRQINNIYEVRKPKLVPYYTVARKLMDKFEHVEVVHVPRSRNAPVDALAKLAAALVFQGDDPARIVVEERWLFPAVLELIPEEVETNTITTDAVDEEDWRQPFFDYFKHGSLPKDAVERRQLQRRLPSYIYKVGVLYKRSYGHEVLLRCVNRNEANEVLQEVQHGVCAKTCHGCQIHDNFKNKPPVPLYPTVPSWPFDAWRIDVIGLINPPSSRGHHFILAATDYFSKWAEAVPLREVKSSNVINFLERHIIYRFGVPHRITSDNAKAFKSQKIYKFMEKYKIKWNYSTGYYPQANGMAEAFNKTLGKILKKTLPSVRVAIHDELTRDEQVRLRFQELDAVEEERLGALQKLELYRQNMVRAYDKLVKQRVFGKGELVLVLRRPIVITHKTKGKFEPKWEGPYIIEQVYDGAIPKSLGSMKHNTGGMKLVGGPVTRKARAWIFAAIRKYHRVYYSNAQTQQEVKLSDGNRHGLNQRQAKASTWAVYGPVDQCCMLIVHMRLDNHAYTRVVHVDGCSAAGRTHQRQESASDRRRQIVGCLLPHVFSVAVVAGAVSFTLPGAAVEPMAKPGEEHAICSNYGKNHHTLMFHVCMHATMHTVTSKPTKWLIAKLYSFGHEDVYRYTLISQVQLHWHAMERRTRNRVIRFCKVQWSNHAEEEATWEREDELNAAHPDLFASSSESRGRDSV</sequence>
<feature type="region of interest" description="Disordered" evidence="2">
    <location>
        <begin position="1349"/>
        <end position="1404"/>
    </location>
</feature>
<feature type="region of interest" description="Disordered" evidence="2">
    <location>
        <begin position="1670"/>
        <end position="1707"/>
    </location>
</feature>
<evidence type="ECO:0000256" key="2">
    <source>
        <dbReference type="SAM" id="MobiDB-lite"/>
    </source>
</evidence>
<dbReference type="Gene3D" id="3.10.10.10">
    <property type="entry name" value="HIV Type 1 Reverse Transcriptase, subunit A, domain 1"/>
    <property type="match status" value="1"/>
</dbReference>
<dbReference type="Gene3D" id="3.30.70.270">
    <property type="match status" value="1"/>
</dbReference>
<dbReference type="PROSITE" id="PS50994">
    <property type="entry name" value="INTEGRASE"/>
    <property type="match status" value="1"/>
</dbReference>
<dbReference type="SUPFAM" id="SSF56672">
    <property type="entry name" value="DNA/RNA polymerases"/>
    <property type="match status" value="1"/>
</dbReference>
<evidence type="ECO:0000256" key="1">
    <source>
        <dbReference type="ARBA" id="ARBA00023172"/>
    </source>
</evidence>
<organism evidence="6">
    <name type="scientific">Oryza sativa</name>
    <name type="common">Rice</name>
    <dbReference type="NCBI Taxonomy" id="4530"/>
    <lineage>
        <taxon>Eukaryota</taxon>
        <taxon>Viridiplantae</taxon>
        <taxon>Streptophyta</taxon>
        <taxon>Embryophyta</taxon>
        <taxon>Tracheophyta</taxon>
        <taxon>Spermatophyta</taxon>
        <taxon>Magnoliopsida</taxon>
        <taxon>Liliopsida</taxon>
        <taxon>Poales</taxon>
        <taxon>Poaceae</taxon>
        <taxon>BOP clade</taxon>
        <taxon>Oryzoideae</taxon>
        <taxon>Oryzeae</taxon>
        <taxon>Oryzinae</taxon>
        <taxon>Oryza</taxon>
    </lineage>
</organism>
<dbReference type="Pfam" id="PF03732">
    <property type="entry name" value="Retrotrans_gag"/>
    <property type="match status" value="1"/>
</dbReference>
<dbReference type="InterPro" id="IPR043128">
    <property type="entry name" value="Rev_trsase/Diguanyl_cyclase"/>
</dbReference>
<dbReference type="Pfam" id="PF00665">
    <property type="entry name" value="rve"/>
    <property type="match status" value="1"/>
</dbReference>
<proteinExistence type="predicted"/>
<dbReference type="EMBL" id="CR855171">
    <property type="protein sequence ID" value="CAH67120.1"/>
    <property type="molecule type" value="Genomic_DNA"/>
</dbReference>
<evidence type="ECO:0000259" key="3">
    <source>
        <dbReference type="PROSITE" id="PS50878"/>
    </source>
</evidence>
<dbReference type="CDD" id="cd09279">
    <property type="entry name" value="RNase_HI_like"/>
    <property type="match status" value="1"/>
</dbReference>
<reference evidence="6" key="2">
    <citation type="submission" date="2004-10" db="EMBL/GenBank/DDBJ databases">
        <title>Chromosome-wide comparison between domesticated rice subspecies indica and japonica.</title>
        <authorList>
            <person name="Han B."/>
        </authorList>
    </citation>
    <scope>NUCLEOTIDE SEQUENCE</scope>
</reference>
<dbReference type="Gene3D" id="2.40.70.10">
    <property type="entry name" value="Acid Proteases"/>
    <property type="match status" value="1"/>
</dbReference>
<dbReference type="PANTHER" id="PTHR37984">
    <property type="entry name" value="PROTEIN CBG26694"/>
    <property type="match status" value="1"/>
</dbReference>
<evidence type="ECO:0000259" key="5">
    <source>
        <dbReference type="PROSITE" id="PS50994"/>
    </source>
</evidence>
<keyword evidence="1" id="KW-0233">DNA recombination</keyword>
<dbReference type="InterPro" id="IPR005162">
    <property type="entry name" value="Retrotrans_gag_dom"/>
</dbReference>
<gene>
    <name evidence="6" type="primary">H0502G05.11</name>
</gene>
<feature type="compositionally biased region" description="Basic and acidic residues" evidence="2">
    <location>
        <begin position="470"/>
        <end position="481"/>
    </location>
</feature>
<dbReference type="InterPro" id="IPR043502">
    <property type="entry name" value="DNA/RNA_pol_sf"/>
</dbReference>
<dbReference type="PROSITE" id="PS50878">
    <property type="entry name" value="RT_POL"/>
    <property type="match status" value="1"/>
</dbReference>
<dbReference type="InterPro" id="IPR000477">
    <property type="entry name" value="RT_dom"/>
</dbReference>
<feature type="domain" description="Integrase catalytic" evidence="5">
    <location>
        <begin position="2436"/>
        <end position="2606"/>
    </location>
</feature>
<feature type="compositionally biased region" description="Basic and acidic residues" evidence="2">
    <location>
        <begin position="311"/>
        <end position="327"/>
    </location>
</feature>
<dbReference type="SUPFAM" id="SSF50630">
    <property type="entry name" value="Acid proteases"/>
    <property type="match status" value="1"/>
</dbReference>
<dbReference type="InterPro" id="IPR036397">
    <property type="entry name" value="RNaseH_sf"/>
</dbReference>
<name>Q01JF5_ORYSA</name>
<dbReference type="InterPro" id="IPR021109">
    <property type="entry name" value="Peptidase_aspartic_dom_sf"/>
</dbReference>
<feature type="compositionally biased region" description="Polar residues" evidence="2">
    <location>
        <begin position="452"/>
        <end position="469"/>
    </location>
</feature>
<feature type="region of interest" description="Disordered" evidence="2">
    <location>
        <begin position="1225"/>
        <end position="1276"/>
    </location>
</feature>
<protein>
    <submittedName>
        <fullName evidence="6">H0502G05.11 protein</fullName>
    </submittedName>
</protein>
<dbReference type="InterPro" id="IPR012337">
    <property type="entry name" value="RNaseH-like_sf"/>
</dbReference>
<feature type="compositionally biased region" description="Basic and acidic residues" evidence="2">
    <location>
        <begin position="632"/>
        <end position="644"/>
    </location>
</feature>
<dbReference type="InterPro" id="IPR050951">
    <property type="entry name" value="Retrovirus_Pol_polyprotein"/>
</dbReference>
<feature type="domain" description="Reverse transcriptase" evidence="3">
    <location>
        <begin position="1934"/>
        <end position="2113"/>
    </location>
</feature>
<feature type="compositionally biased region" description="Basic and acidic residues" evidence="2">
    <location>
        <begin position="1349"/>
        <end position="1363"/>
    </location>
</feature>
<dbReference type="SUPFAM" id="SSF53098">
    <property type="entry name" value="Ribonuclease H-like"/>
    <property type="match status" value="1"/>
</dbReference>
<dbReference type="InterPro" id="IPR001584">
    <property type="entry name" value="Integrase_cat-core"/>
</dbReference>
<dbReference type="Pfam" id="PF00078">
    <property type="entry name" value="RVT_1"/>
    <property type="match status" value="1"/>
</dbReference>